<keyword evidence="8" id="KW-1185">Reference proteome</keyword>
<evidence type="ECO:0000313" key="7">
    <source>
        <dbReference type="EMBL" id="KAA8584419.1"/>
    </source>
</evidence>
<evidence type="ECO:0000313" key="8">
    <source>
        <dbReference type="Proteomes" id="UP000327493"/>
    </source>
</evidence>
<dbReference type="GO" id="GO:0051087">
    <property type="term" value="F:protein-folding chaperone binding"/>
    <property type="evidence" value="ECO:0007669"/>
    <property type="project" value="TreeGrafter"/>
</dbReference>
<keyword evidence="2 4" id="KW-0863">Zinc-finger</keyword>
<evidence type="ECO:0000256" key="5">
    <source>
        <dbReference type="SAM" id="MobiDB-lite"/>
    </source>
</evidence>
<dbReference type="AlphaFoldDB" id="A0A5J5CTS9"/>
<keyword evidence="3" id="KW-0862">Zinc</keyword>
<dbReference type="PROSITE" id="PS51501">
    <property type="entry name" value="ZF_DNL"/>
    <property type="match status" value="1"/>
</dbReference>
<dbReference type="GO" id="GO:0005739">
    <property type="term" value="C:mitochondrion"/>
    <property type="evidence" value="ECO:0007669"/>
    <property type="project" value="TreeGrafter"/>
</dbReference>
<protein>
    <recommendedName>
        <fullName evidence="6">DNL-type domain-containing protein</fullName>
    </recommendedName>
</protein>
<proteinExistence type="predicted"/>
<keyword evidence="1" id="KW-0479">Metal-binding</keyword>
<evidence type="ECO:0000256" key="1">
    <source>
        <dbReference type="ARBA" id="ARBA00022723"/>
    </source>
</evidence>
<gene>
    <name evidence="7" type="ORF">FQN60_008204</name>
</gene>
<dbReference type="GO" id="GO:0030150">
    <property type="term" value="P:protein import into mitochondrial matrix"/>
    <property type="evidence" value="ECO:0007669"/>
    <property type="project" value="TreeGrafter"/>
</dbReference>
<organism evidence="7 8">
    <name type="scientific">Etheostoma spectabile</name>
    <name type="common">orangethroat darter</name>
    <dbReference type="NCBI Taxonomy" id="54343"/>
    <lineage>
        <taxon>Eukaryota</taxon>
        <taxon>Metazoa</taxon>
        <taxon>Chordata</taxon>
        <taxon>Craniata</taxon>
        <taxon>Vertebrata</taxon>
        <taxon>Euteleostomi</taxon>
        <taxon>Actinopterygii</taxon>
        <taxon>Neopterygii</taxon>
        <taxon>Teleostei</taxon>
        <taxon>Neoteleostei</taxon>
        <taxon>Acanthomorphata</taxon>
        <taxon>Eupercaria</taxon>
        <taxon>Perciformes</taxon>
        <taxon>Percoidei</taxon>
        <taxon>Percidae</taxon>
        <taxon>Etheostomatinae</taxon>
        <taxon>Etheostoma</taxon>
    </lineage>
</organism>
<evidence type="ECO:0000259" key="6">
    <source>
        <dbReference type="PROSITE" id="PS51501"/>
    </source>
</evidence>
<sequence length="218" mass="24223">MSFKTSPVVLVLQTCFDILPPADSLRTMLAVNRLFRCSRGRSAPSGLCVVLHCRRPGPPTTTARSGLLSSQDQRGCHTLLPADRREAHLSGYREFSTCQSIRSDAIGQIQSKHYRLVYTCKVCSTRSTQKISKLAYHKGVVIVTCPGCKNHHIIADNLNWFSDLEGKRNIEEILAAKGETVKRIEGSSALEIVVDESIKEKSQHGEDTEKSDNEPEKQ</sequence>
<dbReference type="PANTHER" id="PTHR20922">
    <property type="entry name" value="DNL-TYPE ZINC FINGER PROTEIN"/>
    <property type="match status" value="1"/>
</dbReference>
<comment type="caution">
    <text evidence="7">The sequence shown here is derived from an EMBL/GenBank/DDBJ whole genome shotgun (WGS) entry which is preliminary data.</text>
</comment>
<name>A0A5J5CTS9_9PERO</name>
<dbReference type="GO" id="GO:0006457">
    <property type="term" value="P:protein folding"/>
    <property type="evidence" value="ECO:0007669"/>
    <property type="project" value="TreeGrafter"/>
</dbReference>
<dbReference type="OrthoDB" id="512667at2759"/>
<dbReference type="Proteomes" id="UP000327493">
    <property type="component" value="Chromosome 16"/>
</dbReference>
<dbReference type="InterPro" id="IPR024158">
    <property type="entry name" value="Mt_import_TIM15"/>
</dbReference>
<dbReference type="PANTHER" id="PTHR20922:SF13">
    <property type="entry name" value="DNL-TYPE ZINC FINGER PROTEIN"/>
    <property type="match status" value="1"/>
</dbReference>
<feature type="domain" description="DNL-type" evidence="6">
    <location>
        <begin position="109"/>
        <end position="206"/>
    </location>
</feature>
<dbReference type="Pfam" id="PF05180">
    <property type="entry name" value="zf-DNL"/>
    <property type="match status" value="1"/>
</dbReference>
<dbReference type="GO" id="GO:0008270">
    <property type="term" value="F:zinc ion binding"/>
    <property type="evidence" value="ECO:0007669"/>
    <property type="project" value="UniProtKB-KW"/>
</dbReference>
<evidence type="ECO:0000256" key="2">
    <source>
        <dbReference type="ARBA" id="ARBA00022771"/>
    </source>
</evidence>
<evidence type="ECO:0000256" key="4">
    <source>
        <dbReference type="PROSITE-ProRule" id="PRU00834"/>
    </source>
</evidence>
<feature type="region of interest" description="Disordered" evidence="5">
    <location>
        <begin position="196"/>
        <end position="218"/>
    </location>
</feature>
<dbReference type="EMBL" id="VOFY01000016">
    <property type="protein sequence ID" value="KAA8584419.1"/>
    <property type="molecule type" value="Genomic_DNA"/>
</dbReference>
<dbReference type="InterPro" id="IPR007853">
    <property type="entry name" value="Znf_DNL-typ"/>
</dbReference>
<reference evidence="7 8" key="1">
    <citation type="submission" date="2019-08" db="EMBL/GenBank/DDBJ databases">
        <title>A chromosome-level genome assembly, high-density linkage maps, and genome scans reveal the genomic architecture of hybrid incompatibilities underlying speciation via character displacement in darters (Percidae: Etheostominae).</title>
        <authorList>
            <person name="Moran R.L."/>
            <person name="Catchen J.M."/>
            <person name="Fuller R.C."/>
        </authorList>
    </citation>
    <scope>NUCLEOTIDE SEQUENCE [LARGE SCALE GENOMIC DNA]</scope>
    <source>
        <strain evidence="7">EspeVRDwgs_2016</strain>
        <tissue evidence="7">Muscle</tissue>
    </source>
</reference>
<accession>A0A5J5CTS9</accession>
<dbReference type="GO" id="GO:0050821">
    <property type="term" value="P:protein stabilization"/>
    <property type="evidence" value="ECO:0007669"/>
    <property type="project" value="TreeGrafter"/>
</dbReference>
<evidence type="ECO:0000256" key="3">
    <source>
        <dbReference type="ARBA" id="ARBA00022833"/>
    </source>
</evidence>